<sequence length="323" mass="36532">MASNTMLIKCKTENGSFTLKEMTPDNTVMDMKKCLQQYSNISPDEMRILCGYPPKPIREEEHDLKLCEVKIFSGDTIIVETIKRPVQEIKDKKSSEHVMGNKLGEANRQEYNLMEVEQGGIMMRHVVPSDNSCLFNSVYFALNDGEYDGQISNNMRQIIATAVQNNPDKYNSAFLGKENLEYCAWILDSNHWGGAIELSILSEHYKVQIAAVDTVSLSMHCFGEDGNYTQRIFLIYDGIHYDPLLLELGNTRQTVFGVDDRKVKEMVMELAKEAKSSRQFTDVANFIVSCLECNTKLHGEKQAMEHAKSTGHVSFGENEAVAK</sequence>
<dbReference type="PANTHER" id="PTHR13312:SF0">
    <property type="entry name" value="UBIQUITIN THIOESTERASE OTU1"/>
    <property type="match status" value="1"/>
</dbReference>
<keyword evidence="5 9" id="KW-0833">Ubl conjugation pathway</keyword>
<comment type="subcellular location">
    <subcellularLocation>
        <location evidence="9">Cytoplasm</location>
    </subcellularLocation>
</comment>
<evidence type="ECO:0000313" key="12">
    <source>
        <dbReference type="Proteomes" id="UP000827092"/>
    </source>
</evidence>
<keyword evidence="9" id="KW-0963">Cytoplasm</keyword>
<dbReference type="PROSITE" id="PS50802">
    <property type="entry name" value="OTU"/>
    <property type="match status" value="1"/>
</dbReference>
<dbReference type="PANTHER" id="PTHR13312">
    <property type="entry name" value="HIV-INDUCED PROTEIN-7-LIKE PROTEASE"/>
    <property type="match status" value="1"/>
</dbReference>
<keyword evidence="12" id="KW-1185">Reference proteome</keyword>
<dbReference type="Gene3D" id="3.90.70.80">
    <property type="match status" value="1"/>
</dbReference>
<evidence type="ECO:0000313" key="11">
    <source>
        <dbReference type="EMBL" id="KAG8201305.1"/>
    </source>
</evidence>
<evidence type="ECO:0000256" key="3">
    <source>
        <dbReference type="ARBA" id="ARBA00022723"/>
    </source>
</evidence>
<dbReference type="AlphaFoldDB" id="A0AAV6VZ23"/>
<dbReference type="InterPro" id="IPR029071">
    <property type="entry name" value="Ubiquitin-like_domsf"/>
</dbReference>
<dbReference type="GO" id="GO:0030968">
    <property type="term" value="P:endoplasmic reticulum unfolded protein response"/>
    <property type="evidence" value="ECO:0007669"/>
    <property type="project" value="TreeGrafter"/>
</dbReference>
<dbReference type="InterPro" id="IPR003323">
    <property type="entry name" value="OTU_dom"/>
</dbReference>
<dbReference type="EMBL" id="JAFNEN010000006">
    <property type="protein sequence ID" value="KAG8201305.1"/>
    <property type="molecule type" value="Genomic_DNA"/>
</dbReference>
<organism evidence="11 12">
    <name type="scientific">Oedothorax gibbosus</name>
    <dbReference type="NCBI Taxonomy" id="931172"/>
    <lineage>
        <taxon>Eukaryota</taxon>
        <taxon>Metazoa</taxon>
        <taxon>Ecdysozoa</taxon>
        <taxon>Arthropoda</taxon>
        <taxon>Chelicerata</taxon>
        <taxon>Arachnida</taxon>
        <taxon>Araneae</taxon>
        <taxon>Araneomorphae</taxon>
        <taxon>Entelegynae</taxon>
        <taxon>Araneoidea</taxon>
        <taxon>Linyphiidae</taxon>
        <taxon>Erigoninae</taxon>
        <taxon>Oedothorax</taxon>
    </lineage>
</organism>
<reference evidence="11 12" key="1">
    <citation type="journal article" date="2022" name="Nat. Ecol. Evol.">
        <title>A masculinizing supergene underlies an exaggerated male reproductive morph in a spider.</title>
        <authorList>
            <person name="Hendrickx F."/>
            <person name="De Corte Z."/>
            <person name="Sonet G."/>
            <person name="Van Belleghem S.M."/>
            <person name="Kostlbacher S."/>
            <person name="Vangestel C."/>
        </authorList>
    </citation>
    <scope>NUCLEOTIDE SEQUENCE [LARGE SCALE GENOMIC DNA]</scope>
    <source>
        <strain evidence="11">W744_W776</strain>
    </source>
</reference>
<dbReference type="GO" id="GO:0036503">
    <property type="term" value="P:ERAD pathway"/>
    <property type="evidence" value="ECO:0007669"/>
    <property type="project" value="TreeGrafter"/>
</dbReference>
<dbReference type="Pfam" id="PF24560">
    <property type="entry name" value="zf-C2H2_OTU1_C"/>
    <property type="match status" value="1"/>
</dbReference>
<dbReference type="EC" id="3.4.19.12" evidence="9"/>
<dbReference type="SUPFAM" id="SSF54001">
    <property type="entry name" value="Cysteine proteinases"/>
    <property type="match status" value="1"/>
</dbReference>
<comment type="caution">
    <text evidence="11">The sequence shown here is derived from an EMBL/GenBank/DDBJ whole genome shotgun (WGS) entry which is preliminary data.</text>
</comment>
<evidence type="ECO:0000256" key="4">
    <source>
        <dbReference type="ARBA" id="ARBA00022771"/>
    </source>
</evidence>
<keyword evidence="8" id="KW-0862">Zinc</keyword>
<dbReference type="InterPro" id="IPR048857">
    <property type="entry name" value="OTU1_Ubl"/>
</dbReference>
<dbReference type="GO" id="GO:0005634">
    <property type="term" value="C:nucleus"/>
    <property type="evidence" value="ECO:0007669"/>
    <property type="project" value="TreeGrafter"/>
</dbReference>
<evidence type="ECO:0000256" key="5">
    <source>
        <dbReference type="ARBA" id="ARBA00022786"/>
    </source>
</evidence>
<evidence type="ECO:0000256" key="6">
    <source>
        <dbReference type="ARBA" id="ARBA00022801"/>
    </source>
</evidence>
<evidence type="ECO:0000256" key="9">
    <source>
        <dbReference type="RuleBase" id="RU367104"/>
    </source>
</evidence>
<dbReference type="GO" id="GO:0004843">
    <property type="term" value="F:cysteine-type deubiquitinase activity"/>
    <property type="evidence" value="ECO:0007669"/>
    <property type="project" value="UniProtKB-UniRule"/>
</dbReference>
<feature type="domain" description="OTU" evidence="10">
    <location>
        <begin position="122"/>
        <end position="247"/>
    </location>
</feature>
<dbReference type="GO" id="GO:0008270">
    <property type="term" value="F:zinc ion binding"/>
    <property type="evidence" value="ECO:0007669"/>
    <property type="project" value="UniProtKB-KW"/>
</dbReference>
<keyword evidence="3" id="KW-0479">Metal-binding</keyword>
<dbReference type="GO" id="GO:0005829">
    <property type="term" value="C:cytosol"/>
    <property type="evidence" value="ECO:0007669"/>
    <property type="project" value="TreeGrafter"/>
</dbReference>
<dbReference type="CDD" id="cd17059">
    <property type="entry name" value="Ubl_OTU1"/>
    <property type="match status" value="1"/>
</dbReference>
<evidence type="ECO:0000256" key="7">
    <source>
        <dbReference type="ARBA" id="ARBA00022807"/>
    </source>
</evidence>
<dbReference type="Gene3D" id="3.10.20.90">
    <property type="entry name" value="Phosphatidylinositol 3-kinase Catalytic Subunit, Chain A, domain 1"/>
    <property type="match status" value="1"/>
</dbReference>
<dbReference type="InterPro" id="IPR057766">
    <property type="entry name" value="Znf-C2H2_OTU1-like_C"/>
</dbReference>
<dbReference type="CDD" id="cd22745">
    <property type="entry name" value="OTU_OTU1"/>
    <property type="match status" value="1"/>
</dbReference>
<keyword evidence="2" id="KW-0645">Protease</keyword>
<proteinExistence type="predicted"/>
<dbReference type="Pfam" id="PF21403">
    <property type="entry name" value="OTU1_UBXL"/>
    <property type="match status" value="1"/>
</dbReference>
<dbReference type="GO" id="GO:0016579">
    <property type="term" value="P:protein deubiquitination"/>
    <property type="evidence" value="ECO:0007669"/>
    <property type="project" value="TreeGrafter"/>
</dbReference>
<dbReference type="InterPro" id="IPR038765">
    <property type="entry name" value="Papain-like_cys_pep_sf"/>
</dbReference>
<evidence type="ECO:0000256" key="8">
    <source>
        <dbReference type="ARBA" id="ARBA00022833"/>
    </source>
</evidence>
<keyword evidence="6 9" id="KW-0378">Hydrolase</keyword>
<comment type="catalytic activity">
    <reaction evidence="1 9">
        <text>Thiol-dependent hydrolysis of ester, thioester, amide, peptide and isopeptide bonds formed by the C-terminal Gly of ubiquitin (a 76-residue protein attached to proteins as an intracellular targeting signal).</text>
        <dbReference type="EC" id="3.4.19.12"/>
    </reaction>
</comment>
<protein>
    <recommendedName>
        <fullName evidence="9">Ubiquitin thioesterase OTU</fullName>
        <ecNumber evidence="9">3.4.19.12</ecNumber>
    </recommendedName>
</protein>
<evidence type="ECO:0000256" key="1">
    <source>
        <dbReference type="ARBA" id="ARBA00000707"/>
    </source>
</evidence>
<evidence type="ECO:0000256" key="2">
    <source>
        <dbReference type="ARBA" id="ARBA00022670"/>
    </source>
</evidence>
<dbReference type="Proteomes" id="UP000827092">
    <property type="component" value="Unassembled WGS sequence"/>
</dbReference>
<accession>A0AAV6VZ23</accession>
<name>A0AAV6VZ23_9ARAC</name>
<keyword evidence="7 9" id="KW-0788">Thiol protease</keyword>
<comment type="function">
    <text evidence="9">Hydrolase that can remove conjugated ubiquitin from proteins and may therefore play an important regulatory role at the level of protein turnover by preventing degradation.</text>
</comment>
<dbReference type="Pfam" id="PF02338">
    <property type="entry name" value="OTU"/>
    <property type="match status" value="1"/>
</dbReference>
<evidence type="ECO:0000259" key="10">
    <source>
        <dbReference type="PROSITE" id="PS50802"/>
    </source>
</evidence>
<gene>
    <name evidence="11" type="ORF">JTE90_016786</name>
</gene>
<keyword evidence="4" id="KW-0863">Zinc-finger</keyword>
<dbReference type="SUPFAM" id="SSF54236">
    <property type="entry name" value="Ubiquitin-like"/>
    <property type="match status" value="1"/>
</dbReference>